<dbReference type="Gene3D" id="3.40.190.10">
    <property type="entry name" value="Periplasmic binding protein-like II"/>
    <property type="match status" value="1"/>
</dbReference>
<keyword evidence="12" id="KW-0407">Ion channel</keyword>
<dbReference type="PIRSF" id="PIRSF037090">
    <property type="entry name" value="Iontro_Glu-like_rcpt_pln"/>
    <property type="match status" value="1"/>
</dbReference>
<dbReference type="SMART" id="SM00079">
    <property type="entry name" value="PBPe"/>
    <property type="match status" value="1"/>
</dbReference>
<evidence type="ECO:0000256" key="9">
    <source>
        <dbReference type="ARBA" id="ARBA00023170"/>
    </source>
</evidence>
<feature type="region of interest" description="Disordered" evidence="14">
    <location>
        <begin position="47"/>
        <end position="72"/>
    </location>
</feature>
<dbReference type="InterPro" id="IPR015683">
    <property type="entry name" value="Ionotropic_Glu_rcpt"/>
</dbReference>
<dbReference type="GO" id="GO:0015276">
    <property type="term" value="F:ligand-gated monoatomic ion channel activity"/>
    <property type="evidence" value="ECO:0007669"/>
    <property type="project" value="InterPro"/>
</dbReference>
<dbReference type="InterPro" id="IPR001320">
    <property type="entry name" value="Iontro_rcpt_C"/>
</dbReference>
<comment type="similarity">
    <text evidence="2">Belongs to the glutamate-gated ion channel (TC 1.A.10.1) family.</text>
</comment>
<keyword evidence="11" id="KW-1071">Ligand-gated ion channel</keyword>
<gene>
    <name evidence="17" type="ORF">SADUNF_Sadunf13G0097400</name>
</gene>
<dbReference type="EMBL" id="JADGMS010000013">
    <property type="protein sequence ID" value="KAF9670714.1"/>
    <property type="molecule type" value="Genomic_DNA"/>
</dbReference>
<evidence type="ECO:0000256" key="5">
    <source>
        <dbReference type="ARBA" id="ARBA00022729"/>
    </source>
</evidence>
<dbReference type="PANTHER" id="PTHR34836:SF9">
    <property type="entry name" value="RECEPTOR LIGAND BINDING REGION DOMAIN-CONTAINING PROTEIN"/>
    <property type="match status" value="1"/>
</dbReference>
<reference evidence="17 18" key="1">
    <citation type="submission" date="2020-10" db="EMBL/GenBank/DDBJ databases">
        <title>Plant Genome Project.</title>
        <authorList>
            <person name="Zhang R.-G."/>
        </authorList>
    </citation>
    <scope>NUCLEOTIDE SEQUENCE [LARGE SCALE GENOMIC DNA]</scope>
    <source>
        <strain evidence="17">FAFU-HL-1</strain>
        <tissue evidence="17">Leaf</tissue>
    </source>
</reference>
<evidence type="ECO:0000256" key="4">
    <source>
        <dbReference type="ARBA" id="ARBA00022692"/>
    </source>
</evidence>
<evidence type="ECO:0000256" key="7">
    <source>
        <dbReference type="ARBA" id="ARBA00023065"/>
    </source>
</evidence>
<evidence type="ECO:0000313" key="18">
    <source>
        <dbReference type="Proteomes" id="UP000657918"/>
    </source>
</evidence>
<keyword evidence="4 15" id="KW-0812">Transmembrane</keyword>
<feature type="domain" description="Ionotropic glutamate receptor C-terminal" evidence="16">
    <location>
        <begin position="565"/>
        <end position="926"/>
    </location>
</feature>
<keyword evidence="10" id="KW-0325">Glycoprotein</keyword>
<evidence type="ECO:0000256" key="11">
    <source>
        <dbReference type="ARBA" id="ARBA00023286"/>
    </source>
</evidence>
<feature type="disulfide bond" evidence="13">
    <location>
        <begin position="875"/>
        <end position="930"/>
    </location>
</feature>
<dbReference type="SUPFAM" id="SSF53850">
    <property type="entry name" value="Periplasmic binding protein-like II"/>
    <property type="match status" value="1"/>
</dbReference>
<feature type="transmembrane region" description="Helical" evidence="15">
    <location>
        <begin position="947"/>
        <end position="968"/>
    </location>
</feature>
<dbReference type="Proteomes" id="UP000657918">
    <property type="component" value="Unassembled WGS sequence"/>
</dbReference>
<comment type="subcellular location">
    <subcellularLocation>
        <location evidence="1">Membrane</location>
        <topology evidence="1">Multi-pass membrane protein</topology>
    </subcellularLocation>
</comment>
<evidence type="ECO:0000256" key="14">
    <source>
        <dbReference type="SAM" id="MobiDB-lite"/>
    </source>
</evidence>
<dbReference type="Pfam" id="PF01094">
    <property type="entry name" value="ANF_receptor"/>
    <property type="match status" value="1"/>
</dbReference>
<keyword evidence="6 15" id="KW-1133">Transmembrane helix</keyword>
<evidence type="ECO:0000256" key="10">
    <source>
        <dbReference type="ARBA" id="ARBA00023180"/>
    </source>
</evidence>
<dbReference type="Pfam" id="PF00060">
    <property type="entry name" value="Lig_chan"/>
    <property type="match status" value="1"/>
</dbReference>
<dbReference type="GO" id="GO:0016020">
    <property type="term" value="C:membrane"/>
    <property type="evidence" value="ECO:0007669"/>
    <property type="project" value="UniProtKB-SubCell"/>
</dbReference>
<accession>A0A835MNM9</accession>
<dbReference type="Gene3D" id="3.40.50.2300">
    <property type="match status" value="2"/>
</dbReference>
<dbReference type="InterPro" id="IPR001828">
    <property type="entry name" value="ANF_lig-bd_rcpt"/>
</dbReference>
<organism evidence="17 18">
    <name type="scientific">Salix dunnii</name>
    <dbReference type="NCBI Taxonomy" id="1413687"/>
    <lineage>
        <taxon>Eukaryota</taxon>
        <taxon>Viridiplantae</taxon>
        <taxon>Streptophyta</taxon>
        <taxon>Embryophyta</taxon>
        <taxon>Tracheophyta</taxon>
        <taxon>Spermatophyta</taxon>
        <taxon>Magnoliopsida</taxon>
        <taxon>eudicotyledons</taxon>
        <taxon>Gunneridae</taxon>
        <taxon>Pentapetalae</taxon>
        <taxon>rosids</taxon>
        <taxon>fabids</taxon>
        <taxon>Malpighiales</taxon>
        <taxon>Salicaceae</taxon>
        <taxon>Saliceae</taxon>
        <taxon>Salix</taxon>
    </lineage>
</organism>
<evidence type="ECO:0000256" key="13">
    <source>
        <dbReference type="PIRSR" id="PIRSR037090-50"/>
    </source>
</evidence>
<evidence type="ECO:0000313" key="17">
    <source>
        <dbReference type="EMBL" id="KAF9670714.1"/>
    </source>
</evidence>
<dbReference type="SUPFAM" id="SSF53822">
    <property type="entry name" value="Periplasmic binding protein-like I"/>
    <property type="match status" value="1"/>
</dbReference>
<feature type="compositionally biased region" description="Basic residues" evidence="14">
    <location>
        <begin position="1036"/>
        <end position="1046"/>
    </location>
</feature>
<name>A0A835MNM9_9ROSI</name>
<keyword evidence="7" id="KW-0406">Ion transport</keyword>
<sequence>MVSLPNLTKDQYIQILNTLNPNSITPQSNVMTYVATENNSVEHPITKSLSLIPPKPTSSLPNSSYTASSISPDAPLPDVSLVPSLNPTPNPPLCHSQHSREANVHLKDFFCSQMNLPPLKLPSTSSTSILVLSLDSSPGKQSEEISIGGIVDLTTHIGKEERAAMQVAIEDLFSDVDLNSPTLLVKDSRGDPTRAVSSARNLIKKKHVAAIVGLRTWPETFFVGDVGSKSKVPIISLSNEVPSWSDSNRPFLVNAARSQFAQMKAVAAIISSWKWRKVNVIYEDINSAVSGIIPYLISALQDAGSEISELSPLTPAISDHSLSKRLRDLKNGQCRVLIVHASAPLATKIFTNAKRIGMMEKEFVWITTVDTMNLMDTFDGSIISSMQGVLGVKSYYSRSTMQFKNFRFRFNSKFRELYHHEPYHEPCVYALQAYDAMRAVSLALTDRVPRSKSFQNSTNNSLMLSISGEKIVSRISESNFEGLAGAFNFQKGILSPERIFRIINVVGRGYREIGYWTEKLGFSESTHAASKYNKSMRLLGQVFWPGGPWSVPIGWAVPTSAEPLKIGVPVSNPHRDFVDVVYDQLGRGIVAKGFSINVFYATLKFLPYHLPYIFVPFNGTYDSLVEQVILQFYVTFFGILRLNFSLKLEKNFDAVVADMAIVAKRFQSGDFSQPYADPGLQMLITARTKNINRAWVFTKPFSTSMWISIGVINIYNGLVVWLIERNYEQDRNAEIRRGSLLNQIGYMLYSAFKTLFSLNVDKLSSNLSRIVMVVWLFLALVLTQSFTASLSAIFSDQGNDLATVDVETLRSTGAKIGCDGGSFVVAYLRDVLKIHPDNIVRIYSEDDYAQALVNEEIAAAYLEIPYLKVFLAKYCKGFTTSGPIYKVGGFGFVFQRSSPYLPDISEAIVKVAESGALKDLENSLTSSYKCLASDSSDDHHRLRVSSFLGLFGISVGISTFALLLFYTYCWPIEQIAGPPEQAAGPGSPARGHEPTATELVARGPAAHEPPARGPAAHDNIHVNRKRSSSGSTRTSHISHRKNSHSY</sequence>
<dbReference type="AlphaFoldDB" id="A0A835MNM9"/>
<keyword evidence="9" id="KW-0675">Receptor</keyword>
<comment type="caution">
    <text evidence="17">The sequence shown here is derived from an EMBL/GenBank/DDBJ whole genome shotgun (WGS) entry which is preliminary data.</text>
</comment>
<dbReference type="FunFam" id="1.10.287.70:FF:000172">
    <property type="entry name" value="Glutamate receptor"/>
    <property type="match status" value="1"/>
</dbReference>
<keyword evidence="13" id="KW-1015">Disulfide bond</keyword>
<evidence type="ECO:0000256" key="15">
    <source>
        <dbReference type="SAM" id="Phobius"/>
    </source>
</evidence>
<proteinExistence type="inferred from homology"/>
<dbReference type="Gene3D" id="1.10.287.70">
    <property type="match status" value="1"/>
</dbReference>
<evidence type="ECO:0000256" key="8">
    <source>
        <dbReference type="ARBA" id="ARBA00023136"/>
    </source>
</evidence>
<keyword evidence="18" id="KW-1185">Reference proteome</keyword>
<feature type="transmembrane region" description="Helical" evidence="15">
    <location>
        <begin position="705"/>
        <end position="723"/>
    </location>
</feature>
<dbReference type="InterPro" id="IPR044440">
    <property type="entry name" value="GABAb_receptor_plant_PBP1"/>
</dbReference>
<evidence type="ECO:0000256" key="12">
    <source>
        <dbReference type="ARBA" id="ARBA00023303"/>
    </source>
</evidence>
<dbReference type="PANTHER" id="PTHR34836">
    <property type="entry name" value="OS06G0188250 PROTEIN"/>
    <property type="match status" value="1"/>
</dbReference>
<evidence type="ECO:0000256" key="6">
    <source>
        <dbReference type="ARBA" id="ARBA00022989"/>
    </source>
</evidence>
<evidence type="ECO:0000256" key="2">
    <source>
        <dbReference type="ARBA" id="ARBA00008685"/>
    </source>
</evidence>
<evidence type="ECO:0000256" key="1">
    <source>
        <dbReference type="ARBA" id="ARBA00004141"/>
    </source>
</evidence>
<evidence type="ECO:0000259" key="16">
    <source>
        <dbReference type="SMART" id="SM00079"/>
    </source>
</evidence>
<feature type="region of interest" description="Disordered" evidence="14">
    <location>
        <begin position="980"/>
        <end position="1046"/>
    </location>
</feature>
<keyword evidence="8 15" id="KW-0472">Membrane</keyword>
<keyword evidence="3" id="KW-0813">Transport</keyword>
<dbReference type="OrthoDB" id="5984008at2759"/>
<dbReference type="CDD" id="cd13686">
    <property type="entry name" value="GluR_Plant"/>
    <property type="match status" value="1"/>
</dbReference>
<protein>
    <recommendedName>
        <fullName evidence="16">Ionotropic glutamate receptor C-terminal domain-containing protein</fullName>
    </recommendedName>
</protein>
<dbReference type="InterPro" id="IPR028082">
    <property type="entry name" value="Peripla_BP_I"/>
</dbReference>
<keyword evidence="5" id="KW-0732">Signal</keyword>
<dbReference type="InterPro" id="IPR017103">
    <property type="entry name" value="Iontropic_Glu_rcpt_pln"/>
</dbReference>
<feature type="transmembrane region" description="Helical" evidence="15">
    <location>
        <begin position="772"/>
        <end position="794"/>
    </location>
</feature>
<feature type="compositionally biased region" description="Polar residues" evidence="14">
    <location>
        <begin position="57"/>
        <end position="71"/>
    </location>
</feature>
<dbReference type="CDD" id="cd19990">
    <property type="entry name" value="PBP1_GABAb_receptor_plant"/>
    <property type="match status" value="1"/>
</dbReference>
<evidence type="ECO:0000256" key="3">
    <source>
        <dbReference type="ARBA" id="ARBA00022448"/>
    </source>
</evidence>
<dbReference type="FunFam" id="3.40.50.2300:FF:000188">
    <property type="entry name" value="Glutamate receptor"/>
    <property type="match status" value="1"/>
</dbReference>